<keyword evidence="3" id="KW-0732">Signal</keyword>
<dbReference type="InterPro" id="IPR058624">
    <property type="entry name" value="MdtA-like_HH"/>
</dbReference>
<dbReference type="RefSeq" id="WP_284244650.1">
    <property type="nucleotide sequence ID" value="NZ_BSST01000001.1"/>
</dbReference>
<dbReference type="InterPro" id="IPR058637">
    <property type="entry name" value="YknX-like_C"/>
</dbReference>
<dbReference type="Pfam" id="PF25876">
    <property type="entry name" value="HH_MFP_RND"/>
    <property type="match status" value="1"/>
</dbReference>
<evidence type="ECO:0000256" key="2">
    <source>
        <dbReference type="SAM" id="Coils"/>
    </source>
</evidence>
<gene>
    <name evidence="7" type="ORF">tinsulaeT_21210</name>
</gene>
<dbReference type="PANTHER" id="PTHR30469">
    <property type="entry name" value="MULTIDRUG RESISTANCE PROTEIN MDTA"/>
    <property type="match status" value="1"/>
</dbReference>
<dbReference type="Proteomes" id="UP001157186">
    <property type="component" value="Unassembled WGS sequence"/>
</dbReference>
<evidence type="ECO:0000259" key="6">
    <source>
        <dbReference type="Pfam" id="PF25989"/>
    </source>
</evidence>
<feature type="domain" description="Multidrug resistance protein MdtA-like alpha-helical hairpin" evidence="4">
    <location>
        <begin position="98"/>
        <end position="163"/>
    </location>
</feature>
<dbReference type="Gene3D" id="2.40.50.100">
    <property type="match status" value="1"/>
</dbReference>
<evidence type="ECO:0000256" key="1">
    <source>
        <dbReference type="ARBA" id="ARBA00009477"/>
    </source>
</evidence>
<feature type="chain" id="PRO_5047008509" evidence="3">
    <location>
        <begin position="23"/>
        <end position="361"/>
    </location>
</feature>
<dbReference type="InterPro" id="IPR058625">
    <property type="entry name" value="MdtA-like_BSH"/>
</dbReference>
<feature type="domain" description="YknX-like C-terminal permuted SH3-like" evidence="6">
    <location>
        <begin position="276"/>
        <end position="343"/>
    </location>
</feature>
<protein>
    <submittedName>
        <fullName evidence="7">Hemolysin D</fullName>
    </submittedName>
</protein>
<dbReference type="NCBIfam" id="TIGR01730">
    <property type="entry name" value="RND_mfp"/>
    <property type="match status" value="1"/>
</dbReference>
<accession>A0ABQ6GVU1</accession>
<dbReference type="Pfam" id="PF25989">
    <property type="entry name" value="YknX_C"/>
    <property type="match status" value="1"/>
</dbReference>
<evidence type="ECO:0000259" key="4">
    <source>
        <dbReference type="Pfam" id="PF25876"/>
    </source>
</evidence>
<dbReference type="Gene3D" id="2.40.420.20">
    <property type="match status" value="1"/>
</dbReference>
<evidence type="ECO:0000313" key="7">
    <source>
        <dbReference type="EMBL" id="GLX78781.1"/>
    </source>
</evidence>
<comment type="similarity">
    <text evidence="1">Belongs to the membrane fusion protein (MFP) (TC 8.A.1) family.</text>
</comment>
<dbReference type="Gene3D" id="2.40.30.170">
    <property type="match status" value="1"/>
</dbReference>
<dbReference type="PANTHER" id="PTHR30469:SF15">
    <property type="entry name" value="HLYD FAMILY OF SECRETION PROTEINS"/>
    <property type="match status" value="1"/>
</dbReference>
<name>A0ABQ6GVU1_9GAMM</name>
<comment type="caution">
    <text evidence="7">The sequence shown here is derived from an EMBL/GenBank/DDBJ whole genome shotgun (WGS) entry which is preliminary data.</text>
</comment>
<evidence type="ECO:0000313" key="8">
    <source>
        <dbReference type="Proteomes" id="UP001157186"/>
    </source>
</evidence>
<dbReference type="Pfam" id="PF25917">
    <property type="entry name" value="BSH_RND"/>
    <property type="match status" value="1"/>
</dbReference>
<dbReference type="Gene3D" id="1.10.287.470">
    <property type="entry name" value="Helix hairpin bin"/>
    <property type="match status" value="1"/>
</dbReference>
<dbReference type="EMBL" id="BSST01000001">
    <property type="protein sequence ID" value="GLX78781.1"/>
    <property type="molecule type" value="Genomic_DNA"/>
</dbReference>
<feature type="signal peptide" evidence="3">
    <location>
        <begin position="1"/>
        <end position="22"/>
    </location>
</feature>
<evidence type="ECO:0000256" key="3">
    <source>
        <dbReference type="SAM" id="SignalP"/>
    </source>
</evidence>
<reference evidence="7 8" key="1">
    <citation type="submission" date="2023-03" db="EMBL/GenBank/DDBJ databases">
        <title>Draft genome sequence of Thalassotalea insulae KCTC 62186T.</title>
        <authorList>
            <person name="Sawabe T."/>
        </authorList>
    </citation>
    <scope>NUCLEOTIDE SEQUENCE [LARGE SCALE GENOMIC DNA]</scope>
    <source>
        <strain evidence="7 8">KCTC 62186</strain>
    </source>
</reference>
<organism evidence="7 8">
    <name type="scientific">Thalassotalea insulae</name>
    <dbReference type="NCBI Taxonomy" id="2056778"/>
    <lineage>
        <taxon>Bacteria</taxon>
        <taxon>Pseudomonadati</taxon>
        <taxon>Pseudomonadota</taxon>
        <taxon>Gammaproteobacteria</taxon>
        <taxon>Alteromonadales</taxon>
        <taxon>Colwelliaceae</taxon>
        <taxon>Thalassotalea</taxon>
    </lineage>
</organism>
<sequence length="361" mass="39074">MKLFRTSIAIVTFALSMNNATAQQGPAANVNVATIVETTLSPVAWVSGSIVSRNNSKIAADVSGRLISLVDLGTQVKKDQVIAQLDDRPLLLKRNEESALVANAEAKLAFESSEVKRKKSLVKQKLISNKELEQSIANFNIAKANVEAAKAKLAQIEQDLQYTQLKAPFDGIVAERLSNQGEYVNNGTAIVRLVETANIEAALYAPLTAYRYLKQSKQLAVKSPLGEGLADIKIIIPVSDSRSHLMEVRLDMSTFDWPIGLDIKAAVATGESKQVLATPRDALVLRRNATSIFIIDNENKAQQKEVTLGISEGQLVEVMGDIKAGDKVVIRGAERLRSGQSVNIKSNNDALVSGKSLVSNR</sequence>
<evidence type="ECO:0000259" key="5">
    <source>
        <dbReference type="Pfam" id="PF25917"/>
    </source>
</evidence>
<feature type="domain" description="Multidrug resistance protein MdtA-like barrel-sandwich hybrid" evidence="5">
    <location>
        <begin position="56"/>
        <end position="191"/>
    </location>
</feature>
<dbReference type="InterPro" id="IPR006143">
    <property type="entry name" value="RND_pump_MFP"/>
</dbReference>
<proteinExistence type="inferred from homology"/>
<dbReference type="SUPFAM" id="SSF111369">
    <property type="entry name" value="HlyD-like secretion proteins"/>
    <property type="match status" value="1"/>
</dbReference>
<keyword evidence="2" id="KW-0175">Coiled coil</keyword>
<feature type="coiled-coil region" evidence="2">
    <location>
        <begin position="129"/>
        <end position="166"/>
    </location>
</feature>
<keyword evidence="8" id="KW-1185">Reference proteome</keyword>